<gene>
    <name evidence="1" type="ORF">MtrunA17_Chr1g0178621</name>
</gene>
<protein>
    <submittedName>
        <fullName evidence="1">Uncharacterized protein</fullName>
    </submittedName>
</protein>
<name>A0A396JTA0_MEDTR</name>
<evidence type="ECO:0000313" key="1">
    <source>
        <dbReference type="EMBL" id="RHN79553.1"/>
    </source>
</evidence>
<comment type="caution">
    <text evidence="1">The sequence shown here is derived from an EMBL/GenBank/DDBJ whole genome shotgun (WGS) entry which is preliminary data.</text>
</comment>
<dbReference type="Proteomes" id="UP000265566">
    <property type="component" value="Chromosome 1"/>
</dbReference>
<dbReference type="AlphaFoldDB" id="A0A396JTA0"/>
<accession>A0A396JTA0</accession>
<dbReference type="EMBL" id="PSQE01000001">
    <property type="protein sequence ID" value="RHN79553.1"/>
    <property type="molecule type" value="Genomic_DNA"/>
</dbReference>
<proteinExistence type="predicted"/>
<dbReference type="Gramene" id="rna3362">
    <property type="protein sequence ID" value="RHN79553.1"/>
    <property type="gene ID" value="gene3362"/>
</dbReference>
<sequence>MHKEQNFMDQNHSNQKIFHVYFSRRNKIKLCGPDTNLGQKG</sequence>
<organism evidence="1 2">
    <name type="scientific">Medicago truncatula</name>
    <name type="common">Barrel medic</name>
    <name type="synonym">Medicago tribuloides</name>
    <dbReference type="NCBI Taxonomy" id="3880"/>
    <lineage>
        <taxon>Eukaryota</taxon>
        <taxon>Viridiplantae</taxon>
        <taxon>Streptophyta</taxon>
        <taxon>Embryophyta</taxon>
        <taxon>Tracheophyta</taxon>
        <taxon>Spermatophyta</taxon>
        <taxon>Magnoliopsida</taxon>
        <taxon>eudicotyledons</taxon>
        <taxon>Gunneridae</taxon>
        <taxon>Pentapetalae</taxon>
        <taxon>rosids</taxon>
        <taxon>fabids</taxon>
        <taxon>Fabales</taxon>
        <taxon>Fabaceae</taxon>
        <taxon>Papilionoideae</taxon>
        <taxon>50 kb inversion clade</taxon>
        <taxon>NPAAA clade</taxon>
        <taxon>Hologalegina</taxon>
        <taxon>IRL clade</taxon>
        <taxon>Trifolieae</taxon>
        <taxon>Medicago</taxon>
    </lineage>
</organism>
<evidence type="ECO:0000313" key="2">
    <source>
        <dbReference type="Proteomes" id="UP000265566"/>
    </source>
</evidence>
<reference evidence="2" key="1">
    <citation type="journal article" date="2018" name="Nat. Plants">
        <title>Whole-genome landscape of Medicago truncatula symbiotic genes.</title>
        <authorList>
            <person name="Pecrix Y."/>
            <person name="Staton S.E."/>
            <person name="Sallet E."/>
            <person name="Lelandais-Briere C."/>
            <person name="Moreau S."/>
            <person name="Carrere S."/>
            <person name="Blein T."/>
            <person name="Jardinaud M.F."/>
            <person name="Latrasse D."/>
            <person name="Zouine M."/>
            <person name="Zahm M."/>
            <person name="Kreplak J."/>
            <person name="Mayjonade B."/>
            <person name="Satge C."/>
            <person name="Perez M."/>
            <person name="Cauet S."/>
            <person name="Marande W."/>
            <person name="Chantry-Darmon C."/>
            <person name="Lopez-Roques C."/>
            <person name="Bouchez O."/>
            <person name="Berard A."/>
            <person name="Debelle F."/>
            <person name="Munos S."/>
            <person name="Bendahmane A."/>
            <person name="Berges H."/>
            <person name="Niebel A."/>
            <person name="Buitink J."/>
            <person name="Frugier F."/>
            <person name="Benhamed M."/>
            <person name="Crespi M."/>
            <person name="Gouzy J."/>
            <person name="Gamas P."/>
        </authorList>
    </citation>
    <scope>NUCLEOTIDE SEQUENCE [LARGE SCALE GENOMIC DNA]</scope>
    <source>
        <strain evidence="2">cv. Jemalong A17</strain>
    </source>
</reference>